<name>A0A2M7RJ96_9BACT</name>
<protein>
    <submittedName>
        <fullName evidence="1">Uncharacterized protein</fullName>
    </submittedName>
</protein>
<evidence type="ECO:0000313" key="2">
    <source>
        <dbReference type="Proteomes" id="UP000230779"/>
    </source>
</evidence>
<dbReference type="AlphaFoldDB" id="A0A2M7RJ96"/>
<proteinExistence type="predicted"/>
<reference evidence="1 2" key="1">
    <citation type="submission" date="2017-09" db="EMBL/GenBank/DDBJ databases">
        <title>Depth-based differentiation of microbial function through sediment-hosted aquifers and enrichment of novel symbionts in the deep terrestrial subsurface.</title>
        <authorList>
            <person name="Probst A.J."/>
            <person name="Ladd B."/>
            <person name="Jarett J.K."/>
            <person name="Geller-Mcgrath D.E."/>
            <person name="Sieber C.M."/>
            <person name="Emerson J.B."/>
            <person name="Anantharaman K."/>
            <person name="Thomas B.C."/>
            <person name="Malmstrom R."/>
            <person name="Stieglmeier M."/>
            <person name="Klingl A."/>
            <person name="Woyke T."/>
            <person name="Ryan C.M."/>
            <person name="Banfield J.F."/>
        </authorList>
    </citation>
    <scope>NUCLEOTIDE SEQUENCE [LARGE SCALE GENOMIC DNA]</scope>
    <source>
        <strain evidence="1">CG_4_10_14_0_8_um_filter_42_10</strain>
    </source>
</reference>
<comment type="caution">
    <text evidence="1">The sequence shown here is derived from an EMBL/GenBank/DDBJ whole genome shotgun (WGS) entry which is preliminary data.</text>
</comment>
<accession>A0A2M7RJ96</accession>
<dbReference type="EMBL" id="PFMD01000028">
    <property type="protein sequence ID" value="PIY96784.1"/>
    <property type="molecule type" value="Genomic_DNA"/>
</dbReference>
<sequence length="61" mass="6947">MEYKRAIEILSKAMEKHSFSQEEKEAIMAAIGVLDSASIGDKMFKARISAQKANRKKDTEW</sequence>
<gene>
    <name evidence="1" type="ORF">COY66_02985</name>
</gene>
<dbReference type="Proteomes" id="UP000230779">
    <property type="component" value="Unassembled WGS sequence"/>
</dbReference>
<evidence type="ECO:0000313" key="1">
    <source>
        <dbReference type="EMBL" id="PIY96784.1"/>
    </source>
</evidence>
<organism evidence="1 2">
    <name type="scientific">Candidatus Kerfeldbacteria bacterium CG_4_10_14_0_8_um_filter_42_10</name>
    <dbReference type="NCBI Taxonomy" id="2014248"/>
    <lineage>
        <taxon>Bacteria</taxon>
        <taxon>Candidatus Kerfeldiibacteriota</taxon>
    </lineage>
</organism>